<keyword evidence="12" id="KW-1185">Reference proteome</keyword>
<comment type="similarity">
    <text evidence="2 6">Belongs to the acyl-CoA dehydrogenase family.</text>
</comment>
<evidence type="ECO:0000259" key="7">
    <source>
        <dbReference type="Pfam" id="PF00441"/>
    </source>
</evidence>
<evidence type="ECO:0000256" key="4">
    <source>
        <dbReference type="ARBA" id="ARBA00022827"/>
    </source>
</evidence>
<dbReference type="SUPFAM" id="SSF47203">
    <property type="entry name" value="Acyl-CoA dehydrogenase C-terminal domain-like"/>
    <property type="match status" value="1"/>
</dbReference>
<dbReference type="InterPro" id="IPR037069">
    <property type="entry name" value="AcylCoA_DH/ox_N_sf"/>
</dbReference>
<evidence type="ECO:0000313" key="10">
    <source>
        <dbReference type="EMBL" id="RKN13989.1"/>
    </source>
</evidence>
<organism evidence="11 13">
    <name type="scientific">Micromonospora musae</name>
    <dbReference type="NCBI Taxonomy" id="1894970"/>
    <lineage>
        <taxon>Bacteria</taxon>
        <taxon>Bacillati</taxon>
        <taxon>Actinomycetota</taxon>
        <taxon>Actinomycetes</taxon>
        <taxon>Micromonosporales</taxon>
        <taxon>Micromonosporaceae</taxon>
        <taxon>Micromonospora</taxon>
    </lineage>
</organism>
<dbReference type="Pfam" id="PF02770">
    <property type="entry name" value="Acyl-CoA_dh_M"/>
    <property type="match status" value="1"/>
</dbReference>
<dbReference type="Gene3D" id="1.10.540.10">
    <property type="entry name" value="Acyl-CoA dehydrogenase/oxidase, N-terminal domain"/>
    <property type="match status" value="1"/>
</dbReference>
<dbReference type="InterPro" id="IPR036250">
    <property type="entry name" value="AcylCo_DH-like_C"/>
</dbReference>
<evidence type="ECO:0000313" key="11">
    <source>
        <dbReference type="EMBL" id="RKN29495.1"/>
    </source>
</evidence>
<keyword evidence="3 6" id="KW-0285">Flavoprotein</keyword>
<dbReference type="GO" id="GO:0050660">
    <property type="term" value="F:flavin adenine dinucleotide binding"/>
    <property type="evidence" value="ECO:0007669"/>
    <property type="project" value="InterPro"/>
</dbReference>
<evidence type="ECO:0000313" key="13">
    <source>
        <dbReference type="Proteomes" id="UP000275865"/>
    </source>
</evidence>
<dbReference type="OrthoDB" id="3176804at2"/>
<proteinExistence type="inferred from homology"/>
<dbReference type="RefSeq" id="WP_120683562.1">
    <property type="nucleotide sequence ID" value="NZ_RAZS01000015.1"/>
</dbReference>
<dbReference type="InterPro" id="IPR009100">
    <property type="entry name" value="AcylCoA_DH/oxidase_NM_dom_sf"/>
</dbReference>
<dbReference type="FunFam" id="2.40.110.10:FF:000009">
    <property type="entry name" value="Acyl-CoA dehydrogenase"/>
    <property type="match status" value="1"/>
</dbReference>
<comment type="caution">
    <text evidence="11">The sequence shown here is derived from an EMBL/GenBank/DDBJ whole genome shotgun (WGS) entry which is preliminary data.</text>
</comment>
<dbReference type="InterPro" id="IPR009075">
    <property type="entry name" value="AcylCo_DH/oxidase_C"/>
</dbReference>
<dbReference type="Gene3D" id="2.40.110.10">
    <property type="entry name" value="Butyryl-CoA Dehydrogenase, subunit A, domain 2"/>
    <property type="match status" value="1"/>
</dbReference>
<dbReference type="AlphaFoldDB" id="A0A3A9XW47"/>
<dbReference type="PIRSF" id="PIRSF016578">
    <property type="entry name" value="HsaA"/>
    <property type="match status" value="1"/>
</dbReference>
<dbReference type="InterPro" id="IPR046373">
    <property type="entry name" value="Acyl-CoA_Oxase/DH_mid-dom_sf"/>
</dbReference>
<dbReference type="Pfam" id="PF02771">
    <property type="entry name" value="Acyl-CoA_dh_N"/>
    <property type="match status" value="1"/>
</dbReference>
<evidence type="ECO:0000256" key="2">
    <source>
        <dbReference type="ARBA" id="ARBA00009347"/>
    </source>
</evidence>
<dbReference type="GO" id="GO:0003995">
    <property type="term" value="F:acyl-CoA dehydrogenase activity"/>
    <property type="evidence" value="ECO:0007669"/>
    <property type="project" value="InterPro"/>
</dbReference>
<dbReference type="EMBL" id="RAZS01000015">
    <property type="protein sequence ID" value="RKN13989.1"/>
    <property type="molecule type" value="Genomic_DNA"/>
</dbReference>
<dbReference type="FunFam" id="1.20.140.10:FF:000001">
    <property type="entry name" value="Acyl-CoA dehydrogenase"/>
    <property type="match status" value="1"/>
</dbReference>
<evidence type="ECO:0000256" key="6">
    <source>
        <dbReference type="RuleBase" id="RU362125"/>
    </source>
</evidence>
<keyword evidence="4 6" id="KW-0274">FAD</keyword>
<keyword evidence="5 6" id="KW-0560">Oxidoreductase</keyword>
<dbReference type="FunFam" id="1.10.540.10:FF:000002">
    <property type="entry name" value="Acyl-CoA dehydrogenase FadE19"/>
    <property type="match status" value="1"/>
</dbReference>
<dbReference type="SUPFAM" id="SSF56645">
    <property type="entry name" value="Acyl-CoA dehydrogenase NM domain-like"/>
    <property type="match status" value="1"/>
</dbReference>
<sequence length="384" mass="41574">MDFRLTEEQEALRESVRDFAREVVAPVIAEHYEKHTFPYEVIRQMGKMGLFGLPFPEEQGGMGGDYFALCLALEELARVDSSVAITLEAAISLGAMPIYRFGTADQQAQWLPKLLSGEALAGFGLTEPGTGSDAGGTQTRAVLDEATNEWVINGSKAFITNSGTDITTLVTVTAVTGTRPDGSKELSTIIVPSGTPGFTVAPAYSKVGWNASDTHELTFDDCRVPAGNLLGERGRGFAQFLRILDEGRIAIAALAVGLAQGCVDESIKYAKERHAFGQPIGNYQAIQFKIADMEAKTHIARLAYYDAAARMLAGEPFKRQAAIAKLHASTIAVDNAREATQIHGGYGFMNEYPVARFWRDSKILEIGEGTSEVQRMIIARDLGL</sequence>
<evidence type="ECO:0000313" key="12">
    <source>
        <dbReference type="Proteomes" id="UP000271548"/>
    </source>
</evidence>
<feature type="domain" description="Acyl-CoA dehydrogenase/oxidase N-terminal" evidence="9">
    <location>
        <begin position="6"/>
        <end position="118"/>
    </location>
</feature>
<protein>
    <submittedName>
        <fullName evidence="11">Acyl-CoA dehydrogenase</fullName>
    </submittedName>
</protein>
<dbReference type="Gene3D" id="1.20.140.10">
    <property type="entry name" value="Butyryl-CoA Dehydrogenase, subunit A, domain 3"/>
    <property type="match status" value="1"/>
</dbReference>
<dbReference type="PROSITE" id="PS00073">
    <property type="entry name" value="ACYL_COA_DH_2"/>
    <property type="match status" value="1"/>
</dbReference>
<feature type="domain" description="Acyl-CoA dehydrogenase/oxidase C-terminal" evidence="7">
    <location>
        <begin position="234"/>
        <end position="382"/>
    </location>
</feature>
<evidence type="ECO:0000259" key="9">
    <source>
        <dbReference type="Pfam" id="PF02771"/>
    </source>
</evidence>
<dbReference type="PANTHER" id="PTHR43884:SF12">
    <property type="entry name" value="ISOVALERYL-COA DEHYDROGENASE, MITOCHONDRIAL-RELATED"/>
    <property type="match status" value="1"/>
</dbReference>
<name>A0A3A9XW47_9ACTN</name>
<dbReference type="PANTHER" id="PTHR43884">
    <property type="entry name" value="ACYL-COA DEHYDROGENASE"/>
    <property type="match status" value="1"/>
</dbReference>
<evidence type="ECO:0000256" key="5">
    <source>
        <dbReference type="ARBA" id="ARBA00023002"/>
    </source>
</evidence>
<comment type="cofactor">
    <cofactor evidence="1 6">
        <name>FAD</name>
        <dbReference type="ChEBI" id="CHEBI:57692"/>
    </cofactor>
</comment>
<evidence type="ECO:0000256" key="1">
    <source>
        <dbReference type="ARBA" id="ARBA00001974"/>
    </source>
</evidence>
<gene>
    <name evidence="11" type="ORF">D7044_21820</name>
    <name evidence="10" type="ORF">D7147_29545</name>
</gene>
<reference evidence="12 13" key="1">
    <citation type="submission" date="2018-09" db="EMBL/GenBank/DDBJ databases">
        <title>Micromonospora sp. nov. MS1-9, isolated from a root of Musa sp.</title>
        <authorList>
            <person name="Kuncharoen N."/>
            <person name="Kudo T."/>
            <person name="Ohkuma M."/>
            <person name="Yuki M."/>
            <person name="Tanasupawat S."/>
        </authorList>
    </citation>
    <scope>NUCLEOTIDE SEQUENCE [LARGE SCALE GENOMIC DNA]</scope>
    <source>
        <strain evidence="11 13">MS1-9</strain>
        <strain evidence="10 12">NGC1-4</strain>
    </source>
</reference>
<dbReference type="Pfam" id="PF00441">
    <property type="entry name" value="Acyl-CoA_dh_1"/>
    <property type="match status" value="1"/>
</dbReference>
<evidence type="ECO:0000256" key="3">
    <source>
        <dbReference type="ARBA" id="ARBA00022630"/>
    </source>
</evidence>
<dbReference type="Proteomes" id="UP000271548">
    <property type="component" value="Unassembled WGS sequence"/>
</dbReference>
<accession>A0A3A9XW47</accession>
<dbReference type="Proteomes" id="UP000275865">
    <property type="component" value="Unassembled WGS sequence"/>
</dbReference>
<dbReference type="InterPro" id="IPR006091">
    <property type="entry name" value="Acyl-CoA_Oxase/DH_mid-dom"/>
</dbReference>
<feature type="domain" description="Acyl-CoA oxidase/dehydrogenase middle" evidence="8">
    <location>
        <begin position="123"/>
        <end position="222"/>
    </location>
</feature>
<dbReference type="InterPro" id="IPR013786">
    <property type="entry name" value="AcylCoA_DH/ox_N"/>
</dbReference>
<dbReference type="InterPro" id="IPR006089">
    <property type="entry name" value="Acyl-CoA_DH_CS"/>
</dbReference>
<dbReference type="EMBL" id="RAZT01000011">
    <property type="protein sequence ID" value="RKN29495.1"/>
    <property type="molecule type" value="Genomic_DNA"/>
</dbReference>
<evidence type="ECO:0000259" key="8">
    <source>
        <dbReference type="Pfam" id="PF02770"/>
    </source>
</evidence>